<accession>A0AB74DFI9</accession>
<gene>
    <name evidence="4" type="ORF">D8879_11765</name>
</gene>
<feature type="coiled-coil region" evidence="2">
    <location>
        <begin position="105"/>
        <end position="132"/>
    </location>
</feature>
<protein>
    <recommendedName>
        <fullName evidence="3">LXG domain-containing protein</fullName>
    </recommendedName>
</protein>
<dbReference type="EMBL" id="RJMT01000027">
    <property type="protein sequence ID" value="RSI27529.1"/>
    <property type="molecule type" value="Genomic_DNA"/>
</dbReference>
<reference evidence="4 5" key="1">
    <citation type="submission" date="2018-11" db="EMBL/GenBank/DDBJ databases">
        <title>Species Designations Belie Phenotypic and Genotypic Heterogeneity in Oral Streptococci.</title>
        <authorList>
            <person name="Velsko I."/>
        </authorList>
    </citation>
    <scope>NUCLEOTIDE SEQUENCE [LARGE SCALE GENOMIC DNA]</scope>
    <source>
        <strain evidence="4 5">BCC16</strain>
    </source>
</reference>
<evidence type="ECO:0000313" key="5">
    <source>
        <dbReference type="Proteomes" id="UP000273966"/>
    </source>
</evidence>
<evidence type="ECO:0000256" key="1">
    <source>
        <dbReference type="ARBA" id="ARBA00034117"/>
    </source>
</evidence>
<feature type="domain" description="LXG" evidence="3">
    <location>
        <begin position="1"/>
        <end position="195"/>
    </location>
</feature>
<keyword evidence="2" id="KW-0175">Coiled coil</keyword>
<name>A0AB74DFI9_STRSA</name>
<evidence type="ECO:0000313" key="4">
    <source>
        <dbReference type="EMBL" id="RSI27529.1"/>
    </source>
</evidence>
<comment type="similarity">
    <text evidence="1">In the N-terminal section; belongs to the LXG family.</text>
</comment>
<comment type="caution">
    <text evidence="4">The sequence shown here is derived from an EMBL/GenBank/DDBJ whole genome shotgun (WGS) entry which is preliminary data.</text>
</comment>
<sequence length="532" mass="55621">MISAFDSFGGSGGELIGTGYDAARAYATSVMSPYYKGCILYSEAVADAANTLADSYAAKCGAENLDEEQLQAEIDSATRGCMSLSASISGLQSKAKPAAGDAARISSLQNQLTAAQNQLTAAQEKLANLRAFSAESPSACASADGYQGLVSQAMSGISVSFGGGGFALPEDLSWVSDVEQGWADREIAMENNYLSALDKVYNGESLTEAELTAIERYAAAYPERVDASVLEYVQQARQVKAEEMKIRGLIDKVDAGKELTDEETKTLQDYQSNHPDSNLLGNVKYALDQNETKKKEQKNIDDESKEIISKAEKAYKNGEIDDKTFQSIKSGIINFGASYVKELLQTKLTDKAVEAFTKSAIEWFTHNINATQIGRSAALVGGGTVTIATDFNPIWAQLARGAVKNGVKYGIPIVGALVDFGMQKASGESTGDALIKTGGHVVAGLAGAKVGAVVGTFIGGPVGTAIGGAVGFGLSVAGSMLFDAVYDNKDKIATGIADIGQKATQAVEDTVGKVGDAISGFGKTLGSVFNFG</sequence>
<evidence type="ECO:0000256" key="2">
    <source>
        <dbReference type="SAM" id="Coils"/>
    </source>
</evidence>
<dbReference type="InterPro" id="IPR006829">
    <property type="entry name" value="LXG_dom"/>
</dbReference>
<dbReference type="AlphaFoldDB" id="A0AB74DFI9"/>
<proteinExistence type="inferred from homology"/>
<dbReference type="PROSITE" id="PS51756">
    <property type="entry name" value="LXG"/>
    <property type="match status" value="1"/>
</dbReference>
<evidence type="ECO:0000259" key="3">
    <source>
        <dbReference type="PROSITE" id="PS51756"/>
    </source>
</evidence>
<organism evidence="4 5">
    <name type="scientific">Streptococcus sanguinis</name>
    <dbReference type="NCBI Taxonomy" id="1305"/>
    <lineage>
        <taxon>Bacteria</taxon>
        <taxon>Bacillati</taxon>
        <taxon>Bacillota</taxon>
        <taxon>Bacilli</taxon>
        <taxon>Lactobacillales</taxon>
        <taxon>Streptococcaceae</taxon>
        <taxon>Streptococcus</taxon>
    </lineage>
</organism>
<dbReference type="Proteomes" id="UP000273966">
    <property type="component" value="Unassembled WGS sequence"/>
</dbReference>